<protein>
    <submittedName>
        <fullName evidence="4">Uncharacterized protein C3orf20 homolog</fullName>
    </submittedName>
</protein>
<dbReference type="Pfam" id="PF14977">
    <property type="entry name" value="FAM194"/>
    <property type="match status" value="1"/>
</dbReference>
<feature type="compositionally biased region" description="Pro residues" evidence="1">
    <location>
        <begin position="335"/>
        <end position="350"/>
    </location>
</feature>
<dbReference type="AlphaFoldDB" id="A0AAJ7XBD9"/>
<dbReference type="PANTHER" id="PTHR23093:SF16">
    <property type="entry name" value="FAM194 C-TERMINAL DOMAIN-CONTAINING PROTEIN"/>
    <property type="match status" value="1"/>
</dbReference>
<accession>A0AAJ7XBD9</accession>
<feature type="compositionally biased region" description="Low complexity" evidence="1">
    <location>
        <begin position="652"/>
        <end position="666"/>
    </location>
</feature>
<dbReference type="KEGG" id="pmrn:116952702"/>
<feature type="compositionally biased region" description="Low complexity" evidence="1">
    <location>
        <begin position="608"/>
        <end position="637"/>
    </location>
</feature>
<dbReference type="PANTHER" id="PTHR23093">
    <property type="entry name" value="SIMILAR TO CHROMOSOME 3 OPEN READING FRAME 20"/>
    <property type="match status" value="1"/>
</dbReference>
<feature type="region of interest" description="Disordered" evidence="1">
    <location>
        <begin position="602"/>
        <end position="677"/>
    </location>
</feature>
<evidence type="ECO:0000256" key="1">
    <source>
        <dbReference type="SAM" id="MobiDB-lite"/>
    </source>
</evidence>
<reference evidence="4" key="1">
    <citation type="submission" date="2025-08" db="UniProtKB">
        <authorList>
            <consortium name="RefSeq"/>
        </authorList>
    </citation>
    <scope>IDENTIFICATION</scope>
    <source>
        <tissue evidence="4">Sperm</tissue>
    </source>
</reference>
<name>A0AAJ7XBD9_PETMA</name>
<feature type="domain" description="FAM194 C-terminal" evidence="2">
    <location>
        <begin position="134"/>
        <end position="308"/>
    </location>
</feature>
<dbReference type="InterPro" id="IPR029281">
    <property type="entry name" value="FAM194_C"/>
</dbReference>
<evidence type="ECO:0000313" key="3">
    <source>
        <dbReference type="Proteomes" id="UP001318040"/>
    </source>
</evidence>
<dbReference type="Proteomes" id="UP001318040">
    <property type="component" value="Chromosome 48"/>
</dbReference>
<organism evidence="3 4">
    <name type="scientific">Petromyzon marinus</name>
    <name type="common">Sea lamprey</name>
    <dbReference type="NCBI Taxonomy" id="7757"/>
    <lineage>
        <taxon>Eukaryota</taxon>
        <taxon>Metazoa</taxon>
        <taxon>Chordata</taxon>
        <taxon>Craniata</taxon>
        <taxon>Vertebrata</taxon>
        <taxon>Cyclostomata</taxon>
        <taxon>Hyperoartia</taxon>
        <taxon>Petromyzontiformes</taxon>
        <taxon>Petromyzontidae</taxon>
        <taxon>Petromyzon</taxon>
    </lineage>
</organism>
<evidence type="ECO:0000259" key="2">
    <source>
        <dbReference type="Pfam" id="PF14977"/>
    </source>
</evidence>
<keyword evidence="3" id="KW-1185">Reference proteome</keyword>
<feature type="compositionally biased region" description="Low complexity" evidence="1">
    <location>
        <begin position="351"/>
        <end position="366"/>
    </location>
</feature>
<dbReference type="CTD" id="116952702"/>
<evidence type="ECO:0000313" key="4">
    <source>
        <dbReference type="RefSeq" id="XP_032828186.1"/>
    </source>
</evidence>
<sequence>MSSLSLAIRGLLDEGFGGHDAQAWMEHCSWAARRLQASLRVTDAESRARARAGASRPLILRRYGEGGGAGADSAKPARLLAAPPLPAAEAGPAGCRAARARPASGRSALCAAVARAEGLLLTGGAAAGEAVGAQTLHCQLPDGNVVVYYPSGRVAVAQVPAGPRGAGAHTVAFADEGQRPALLATFTPDGRGFVFHAASPQRVAVMMSATGVALCDAKGSPVSAWCWPRSGRAERPLTVPVGDFMTLRMTGRHAVTLLFRCQQECVRLSVSPFSMAALDSPRAELHISRGQAEVKRFRQRIRSILVAWMEHYRHAVGVSAGLTGRPRESTHRLQAPPPPPPPAQPAPSLPAPARAGPAPRVAATANRRGEGGGAEAASAVSREDRGRRGRDDATELFLLSRRSHASPARKLLGIESGHVELACPVSLRAALGGRAPARPSAGQRCRCSARRVPCVTDVEVDALLQAAPRGGPRQQLQVVVIVVVNSAAGWPPHPCLRMVESLYEEKNRNRTAPCVQGRGDSFRLLHYDLSLAAPRPGPAAPLLARRHGVRPGMFLMYAAGRLLFADLLLDGYGLTRRDLRRQIARSRGDFLLGRFLPRDFRFSPRPGPGTSSSRVGGIGASGADDGSSASEASEQGGWRTERGELAPPTPFTGGASTAAAVVSGTVRQSDRPRLLGV</sequence>
<dbReference type="RefSeq" id="XP_032828186.1">
    <property type="nucleotide sequence ID" value="XM_032972295.1"/>
</dbReference>
<feature type="region of interest" description="Disordered" evidence="1">
    <location>
        <begin position="320"/>
        <end position="389"/>
    </location>
</feature>
<gene>
    <name evidence="4" type="primary">C48H3orf20</name>
</gene>
<proteinExistence type="predicted"/>
<feature type="compositionally biased region" description="Basic and acidic residues" evidence="1">
    <location>
        <begin position="668"/>
        <end position="677"/>
    </location>
</feature>